<organism evidence="1 2">
    <name type="scientific">Oedothorax gibbosus</name>
    <dbReference type="NCBI Taxonomy" id="931172"/>
    <lineage>
        <taxon>Eukaryota</taxon>
        <taxon>Metazoa</taxon>
        <taxon>Ecdysozoa</taxon>
        <taxon>Arthropoda</taxon>
        <taxon>Chelicerata</taxon>
        <taxon>Arachnida</taxon>
        <taxon>Araneae</taxon>
        <taxon>Araneomorphae</taxon>
        <taxon>Entelegynae</taxon>
        <taxon>Araneoidea</taxon>
        <taxon>Linyphiidae</taxon>
        <taxon>Erigoninae</taxon>
        <taxon>Oedothorax</taxon>
    </lineage>
</organism>
<evidence type="ECO:0000313" key="2">
    <source>
        <dbReference type="Proteomes" id="UP000827092"/>
    </source>
</evidence>
<dbReference type="EMBL" id="JAFNEN010000559">
    <property type="protein sequence ID" value="KAG8180647.1"/>
    <property type="molecule type" value="Genomic_DNA"/>
</dbReference>
<gene>
    <name evidence="1" type="ORF">JTE90_018262</name>
</gene>
<dbReference type="InterPro" id="IPR012337">
    <property type="entry name" value="RNaseH-like_sf"/>
</dbReference>
<comment type="caution">
    <text evidence="1">The sequence shown here is derived from an EMBL/GenBank/DDBJ whole genome shotgun (WGS) entry which is preliminary data.</text>
</comment>
<accession>A0AAV6U982</accession>
<sequence>MEYDWCMPDKNEFKAYCMIGRCSISISNGGISQLLQHANSGKHAVKVKQHKGQKTLSFLKNSKEGNISLAASALSVDQAVLRAEAIWALKVAVSNFSFGSCKDIVEIFKKMFEKHPVAQNMQLGDRKVSYVLGYGLGPLFKQEVISDVKDSIASGYYLTLCFDEATTAQTKKQLDILVRYWSPKDGRINAGYITSLFFGHAVAEDVSKGIIKVLEDEGIPLNKILMLSMDGPNVNLSVARKLNSELTKSSNSEMVDIGTCTLHKVHNCFRKALDDLPMNVDEFATDLFAFFKASAARREDLRELEKLVECEEKFLRHVDSRWLTLGPVVDRIISIYPALQEYFLKFLPKEKTSWRNLQNNARYKRISSALKDPQTLVYLNFIVAISPDLQMYLALFQTEGPIIHLMYSKMNLLLRSIMLRFIKEETVGSLKGSKLLDVDTKNFDTFLPLKRINVGEATKRALSQLNDVKEARMAMRSFLMKLCNLLKDALPLTNPVLKYLEKLHPAMRHVKDAVKRYGGVCAVPISGKLLNSVAKSHSVYAAALDAEKKLEEESKKRAHDDEKFENEAKKLKTETEEIIKATNKKIKNIQDDITAAQSCLNEGNERLQSAIKKKSFHDMKIASAMIDAASKQLKQNSELLNAEQVKSTKLQLNLNAKLFNLSSKK</sequence>
<keyword evidence="2" id="KW-1185">Reference proteome</keyword>
<dbReference type="SUPFAM" id="SSF53098">
    <property type="entry name" value="Ribonuclease H-like"/>
    <property type="match status" value="1"/>
</dbReference>
<proteinExistence type="predicted"/>
<dbReference type="PANTHER" id="PTHR37162">
    <property type="entry name" value="HAT FAMILY DIMERISATION DOMAINCONTAINING PROTEIN-RELATED"/>
    <property type="match status" value="1"/>
</dbReference>
<protein>
    <submittedName>
        <fullName evidence="1">Uncharacterized protein</fullName>
    </submittedName>
</protein>
<dbReference type="PANTHER" id="PTHR37162:SF11">
    <property type="match status" value="1"/>
</dbReference>
<dbReference type="Proteomes" id="UP000827092">
    <property type="component" value="Unassembled WGS sequence"/>
</dbReference>
<reference evidence="1 2" key="1">
    <citation type="journal article" date="2022" name="Nat. Ecol. Evol.">
        <title>A masculinizing supergene underlies an exaggerated male reproductive morph in a spider.</title>
        <authorList>
            <person name="Hendrickx F."/>
            <person name="De Corte Z."/>
            <person name="Sonet G."/>
            <person name="Van Belleghem S.M."/>
            <person name="Kostlbacher S."/>
            <person name="Vangestel C."/>
        </authorList>
    </citation>
    <scope>NUCLEOTIDE SEQUENCE [LARGE SCALE GENOMIC DNA]</scope>
    <source>
        <strain evidence="1">W744_W776</strain>
    </source>
</reference>
<dbReference type="AlphaFoldDB" id="A0AAV6U982"/>
<evidence type="ECO:0000313" key="1">
    <source>
        <dbReference type="EMBL" id="KAG8180647.1"/>
    </source>
</evidence>
<name>A0AAV6U982_9ARAC</name>